<accession>A0A0F9QXY2</accession>
<evidence type="ECO:0008006" key="2">
    <source>
        <dbReference type="Google" id="ProtNLM"/>
    </source>
</evidence>
<dbReference type="AlphaFoldDB" id="A0A0F9QXY2"/>
<proteinExistence type="predicted"/>
<evidence type="ECO:0000313" key="1">
    <source>
        <dbReference type="EMBL" id="KKN17996.1"/>
    </source>
</evidence>
<comment type="caution">
    <text evidence="1">The sequence shown here is derived from an EMBL/GenBank/DDBJ whole genome shotgun (WGS) entry which is preliminary data.</text>
</comment>
<gene>
    <name evidence="1" type="ORF">LCGC14_0960220</name>
</gene>
<organism evidence="1">
    <name type="scientific">marine sediment metagenome</name>
    <dbReference type="NCBI Taxonomy" id="412755"/>
    <lineage>
        <taxon>unclassified sequences</taxon>
        <taxon>metagenomes</taxon>
        <taxon>ecological metagenomes</taxon>
    </lineage>
</organism>
<sequence length="304" mass="32375">MALIHHYNTGDADTASNIYDYGARDSIRAQVFTSPFTFNLESIKIYCQRNASATAGTITAYITAVDGNGAPTGGSLKNGSVDLMTIAATSGVWANSEWLEITLSSSLALDINIQYALVLHCDGVNPINALYWVRDVGGGYAGGKAYSNDTSDPPVGDFAWNDINNGNDDFLFELWGTLSVSAKATTPIPSDSATGITLDQTTLAWTTGGSTDTYNVYFGLSGDMSLVSSAQVGTSWSIDSLPLSYNTAYQWRIDSTNINGTTTGNVWSFTTLSFDPPVASGLNNMVTIRKVIAAAGNKIWIEDI</sequence>
<name>A0A0F9QXY2_9ZZZZ</name>
<reference evidence="1" key="1">
    <citation type="journal article" date="2015" name="Nature">
        <title>Complex archaea that bridge the gap between prokaryotes and eukaryotes.</title>
        <authorList>
            <person name="Spang A."/>
            <person name="Saw J.H."/>
            <person name="Jorgensen S.L."/>
            <person name="Zaremba-Niedzwiedzka K."/>
            <person name="Martijn J."/>
            <person name="Lind A.E."/>
            <person name="van Eijk R."/>
            <person name="Schleper C."/>
            <person name="Guy L."/>
            <person name="Ettema T.J."/>
        </authorList>
    </citation>
    <scope>NUCLEOTIDE SEQUENCE</scope>
</reference>
<dbReference type="EMBL" id="LAZR01003470">
    <property type="protein sequence ID" value="KKN17996.1"/>
    <property type="molecule type" value="Genomic_DNA"/>
</dbReference>
<protein>
    <recommendedName>
        <fullName evidence="2">Fibronectin type-III domain-containing protein</fullName>
    </recommendedName>
</protein>